<evidence type="ECO:0000313" key="1">
    <source>
        <dbReference type="EMBL" id="MPN54388.1"/>
    </source>
</evidence>
<proteinExistence type="predicted"/>
<sequence>MLQLEVGFAAGIAVVCHQHRSLLAIAHRVDPAVGQHIQEDIPVSEQEGIVAGFGHGKESLIHIRQIEFLDNPDLVHLQWNLFTAEKSDF</sequence>
<dbReference type="AlphaFoldDB" id="A0A645ISM9"/>
<dbReference type="EMBL" id="VSSQ01122567">
    <property type="protein sequence ID" value="MPN54388.1"/>
    <property type="molecule type" value="Genomic_DNA"/>
</dbReference>
<organism evidence="1">
    <name type="scientific">bioreactor metagenome</name>
    <dbReference type="NCBI Taxonomy" id="1076179"/>
    <lineage>
        <taxon>unclassified sequences</taxon>
        <taxon>metagenomes</taxon>
        <taxon>ecological metagenomes</taxon>
    </lineage>
</organism>
<accession>A0A645ISM9</accession>
<gene>
    <name evidence="1" type="ORF">SDC9_202058</name>
</gene>
<comment type="caution">
    <text evidence="1">The sequence shown here is derived from an EMBL/GenBank/DDBJ whole genome shotgun (WGS) entry which is preliminary data.</text>
</comment>
<reference evidence="1" key="1">
    <citation type="submission" date="2019-08" db="EMBL/GenBank/DDBJ databases">
        <authorList>
            <person name="Kucharzyk K."/>
            <person name="Murdoch R.W."/>
            <person name="Higgins S."/>
            <person name="Loffler F."/>
        </authorList>
    </citation>
    <scope>NUCLEOTIDE SEQUENCE</scope>
</reference>
<protein>
    <submittedName>
        <fullName evidence="1">Uncharacterized protein</fullName>
    </submittedName>
</protein>
<name>A0A645ISM9_9ZZZZ</name>